<evidence type="ECO:0000313" key="1">
    <source>
        <dbReference type="EMBL" id="JAE25246.1"/>
    </source>
</evidence>
<organism evidence="1">
    <name type="scientific">Arundo donax</name>
    <name type="common">Giant reed</name>
    <name type="synonym">Donax arundinaceus</name>
    <dbReference type="NCBI Taxonomy" id="35708"/>
    <lineage>
        <taxon>Eukaryota</taxon>
        <taxon>Viridiplantae</taxon>
        <taxon>Streptophyta</taxon>
        <taxon>Embryophyta</taxon>
        <taxon>Tracheophyta</taxon>
        <taxon>Spermatophyta</taxon>
        <taxon>Magnoliopsida</taxon>
        <taxon>Liliopsida</taxon>
        <taxon>Poales</taxon>
        <taxon>Poaceae</taxon>
        <taxon>PACMAD clade</taxon>
        <taxon>Arundinoideae</taxon>
        <taxon>Arundineae</taxon>
        <taxon>Arundo</taxon>
    </lineage>
</organism>
<name>A0A0A9GRS6_ARUDO</name>
<sequence>MEEFEKRLMEKLAALELKISAVNEVKTHLVDLDRKLVTTSNRLD</sequence>
<protein>
    <submittedName>
        <fullName evidence="1">Uncharacterized protein</fullName>
    </submittedName>
</protein>
<accession>A0A0A9GRS6</accession>
<proteinExistence type="predicted"/>
<reference evidence="1" key="1">
    <citation type="submission" date="2014-09" db="EMBL/GenBank/DDBJ databases">
        <authorList>
            <person name="Magalhaes I.L.F."/>
            <person name="Oliveira U."/>
            <person name="Santos F.R."/>
            <person name="Vidigal T.H.D.A."/>
            <person name="Brescovit A.D."/>
            <person name="Santos A.J."/>
        </authorList>
    </citation>
    <scope>NUCLEOTIDE SEQUENCE</scope>
    <source>
        <tissue evidence="1">Shoot tissue taken approximately 20 cm above the soil surface</tissue>
    </source>
</reference>
<reference evidence="1" key="2">
    <citation type="journal article" date="2015" name="Data Brief">
        <title>Shoot transcriptome of the giant reed, Arundo donax.</title>
        <authorList>
            <person name="Barrero R.A."/>
            <person name="Guerrero F.D."/>
            <person name="Moolhuijzen P."/>
            <person name="Goolsby J.A."/>
            <person name="Tidwell J."/>
            <person name="Bellgard S.E."/>
            <person name="Bellgard M.I."/>
        </authorList>
    </citation>
    <scope>NUCLEOTIDE SEQUENCE</scope>
    <source>
        <tissue evidence="1">Shoot tissue taken approximately 20 cm above the soil surface</tissue>
    </source>
</reference>
<dbReference type="AlphaFoldDB" id="A0A0A9GRS6"/>
<dbReference type="EMBL" id="GBRH01172650">
    <property type="protein sequence ID" value="JAE25246.1"/>
    <property type="molecule type" value="Transcribed_RNA"/>
</dbReference>